<name>A0ACD5VCG3_AVESA</name>
<organism evidence="1 2">
    <name type="scientific">Avena sativa</name>
    <name type="common">Oat</name>
    <dbReference type="NCBI Taxonomy" id="4498"/>
    <lineage>
        <taxon>Eukaryota</taxon>
        <taxon>Viridiplantae</taxon>
        <taxon>Streptophyta</taxon>
        <taxon>Embryophyta</taxon>
        <taxon>Tracheophyta</taxon>
        <taxon>Spermatophyta</taxon>
        <taxon>Magnoliopsida</taxon>
        <taxon>Liliopsida</taxon>
        <taxon>Poales</taxon>
        <taxon>Poaceae</taxon>
        <taxon>BOP clade</taxon>
        <taxon>Pooideae</taxon>
        <taxon>Poodae</taxon>
        <taxon>Poeae</taxon>
        <taxon>Poeae Chloroplast Group 1 (Aveneae type)</taxon>
        <taxon>Aveninae</taxon>
        <taxon>Avena</taxon>
    </lineage>
</organism>
<reference evidence="1" key="1">
    <citation type="submission" date="2021-05" db="EMBL/GenBank/DDBJ databases">
        <authorList>
            <person name="Scholz U."/>
            <person name="Mascher M."/>
            <person name="Fiebig A."/>
        </authorList>
    </citation>
    <scope>NUCLEOTIDE SEQUENCE [LARGE SCALE GENOMIC DNA]</scope>
</reference>
<accession>A0ACD5VCG3</accession>
<keyword evidence="2" id="KW-1185">Reference proteome</keyword>
<evidence type="ECO:0000313" key="1">
    <source>
        <dbReference type="EnsemblPlants" id="AVESA.00010b.r2.2DG0402250.1.CDS.1"/>
    </source>
</evidence>
<dbReference type="EnsemblPlants" id="AVESA.00010b.r2.2DG0402250.1">
    <property type="protein sequence ID" value="AVESA.00010b.r2.2DG0402250.1.CDS.1"/>
    <property type="gene ID" value="AVESA.00010b.r2.2DG0402250"/>
</dbReference>
<reference evidence="1" key="2">
    <citation type="submission" date="2025-09" db="UniProtKB">
        <authorList>
            <consortium name="EnsemblPlants"/>
        </authorList>
    </citation>
    <scope>IDENTIFICATION</scope>
</reference>
<sequence length="262" mass="29498">MEKRNRIKKGFMGAISRYARLPSDLVTLHKLGADIQRVRRSLNEIFARAKTLKIDLDNNNVDARCPVENEPPQESSHAKDDVVMVGFDDEHKKIVNMLVGKESMLKAVSIVAMGGAGKTTLARKVFTASRVKKHFEAVAWVTVSQNFKGVDLLRDILKQIMGGKDESVDLMQEYEVGKKISDLLLPKKYLVVLDDVWETDTWDQINRTGKAFPDAAKGSRILLTTRSKDVADHVDMETHVHALKQLDEDESWELFSSKALPP</sequence>
<evidence type="ECO:0000313" key="2">
    <source>
        <dbReference type="Proteomes" id="UP001732700"/>
    </source>
</evidence>
<proteinExistence type="predicted"/>
<protein>
    <submittedName>
        <fullName evidence="1">Uncharacterized protein</fullName>
    </submittedName>
</protein>
<dbReference type="Proteomes" id="UP001732700">
    <property type="component" value="Chromosome 2D"/>
</dbReference>